<evidence type="ECO:0000313" key="3">
    <source>
        <dbReference type="EMBL" id="OAA32302.1"/>
    </source>
</evidence>
<feature type="compositionally biased region" description="Gly residues" evidence="2">
    <location>
        <begin position="384"/>
        <end position="394"/>
    </location>
</feature>
<dbReference type="GO" id="GO:0000500">
    <property type="term" value="C:RNA polymerase I upstream activating factor complex"/>
    <property type="evidence" value="ECO:0007669"/>
    <property type="project" value="InterPro"/>
</dbReference>
<dbReference type="PANTHER" id="PTHR28079:SF1">
    <property type="entry name" value="RNA POLYMERASE I-SPECIFIC TRANSCRIPTION INITIATION FACTOR RRN5"/>
    <property type="match status" value="1"/>
</dbReference>
<sequence length="589" mass="66471">MDPDEDYCADNGNESEDAPVESPTNPAQQSLVEAAVGWDASYEPSEASAGDANAEEQLSHEDDAYKSQGSKRSAGPPDAQRPFKRQKGLLNSEYLDLLNREIGDAALHVSLEDDMKLPSSQHGLVKWSSIEKRQLFEALSRLGRYDLPGIAARVGTKNEVELQHYINLLQEAVDTRKNGKFRSYLEYAEIPAAFELSPQCCHAQEEAADAISVRQELKEVLREQHRWGEYWDVTPSLARRLSGPSDEEEDRGPKKAPLAAAQLFNLPVWLELSERLFMNSSIPGSNWNYIEDKLPSVWATAFDDFYSLTVSITRRLVQTVLFISMSRIRAKREYRTTVIRNIVRTQDVAAAVASLGMSRHSHEFWKSSARRLRLDVFEKPPQEDGGGGDDGVGYGEEDPMTYEEVENALSPELEPEPEEPEDPAAPGQRRVWRFPATQDTSGSEDEDSSEYETGSEGEAEMKEENEELSQEYREVLWCSSAGLRDVRGAKESLELRIAAERQQEEQAALHDRYASHQAETEMWDILQKKPPAEAPKVQKPGAIRRCKANLEEVFPPAHEWASKMEYFAEWETMIPREDRNEDTVGDVDG</sequence>
<comment type="caution">
    <text evidence="3">The sequence shown here is derived from an EMBL/GenBank/DDBJ whole genome shotgun (WGS) entry which is preliminary data.</text>
</comment>
<feature type="coiled-coil region" evidence="1">
    <location>
        <begin position="483"/>
        <end position="519"/>
    </location>
</feature>
<evidence type="ECO:0000313" key="4">
    <source>
        <dbReference type="Proteomes" id="UP000078544"/>
    </source>
</evidence>
<keyword evidence="3" id="KW-0238">DNA-binding</keyword>
<feature type="region of interest" description="Disordered" evidence="2">
    <location>
        <begin position="1"/>
        <end position="86"/>
    </location>
</feature>
<dbReference type="EMBL" id="AZGY01000002">
    <property type="protein sequence ID" value="OAA32302.1"/>
    <property type="molecule type" value="Genomic_DNA"/>
</dbReference>
<keyword evidence="3" id="KW-0371">Homeobox</keyword>
<proteinExistence type="predicted"/>
<dbReference type="GO" id="GO:0000182">
    <property type="term" value="F:rDNA binding"/>
    <property type="evidence" value="ECO:0007669"/>
    <property type="project" value="TreeGrafter"/>
</dbReference>
<keyword evidence="1" id="KW-0175">Coiled coil</keyword>
<feature type="compositionally biased region" description="Acidic residues" evidence="2">
    <location>
        <begin position="413"/>
        <end position="422"/>
    </location>
</feature>
<protein>
    <submittedName>
        <fullName evidence="3">Homeodomain-like protein</fullName>
    </submittedName>
</protein>
<dbReference type="PANTHER" id="PTHR28079">
    <property type="entry name" value="RNA POLYMERASE I-SPECIFIC TRANSCRIPTION INITIATION FACTOR RRN5"/>
    <property type="match status" value="1"/>
</dbReference>
<name>A0A166UBH0_9HYPO</name>
<reference evidence="3 4" key="1">
    <citation type="journal article" date="2016" name="Genome Biol. Evol.">
        <title>Divergent and convergent evolution of fungal pathogenicity.</title>
        <authorList>
            <person name="Shang Y."/>
            <person name="Xiao G."/>
            <person name="Zheng P."/>
            <person name="Cen K."/>
            <person name="Zhan S."/>
            <person name="Wang C."/>
        </authorList>
    </citation>
    <scope>NUCLEOTIDE SEQUENCE [LARGE SCALE GENOMIC DNA]</scope>
    <source>
        <strain evidence="3 4">RCEF 2490</strain>
    </source>
</reference>
<dbReference type="OrthoDB" id="2240312at2759"/>
<feature type="region of interest" description="Disordered" evidence="2">
    <location>
        <begin position="377"/>
        <end position="468"/>
    </location>
</feature>
<gene>
    <name evidence="3" type="ORF">AAL_01634</name>
</gene>
<feature type="compositionally biased region" description="Polar residues" evidence="2">
    <location>
        <begin position="22"/>
        <end position="31"/>
    </location>
</feature>
<dbReference type="AlphaFoldDB" id="A0A166UBH0"/>
<feature type="compositionally biased region" description="Acidic residues" evidence="2">
    <location>
        <begin position="395"/>
        <end position="406"/>
    </location>
</feature>
<organism evidence="3 4">
    <name type="scientific">Moelleriella libera RCEF 2490</name>
    <dbReference type="NCBI Taxonomy" id="1081109"/>
    <lineage>
        <taxon>Eukaryota</taxon>
        <taxon>Fungi</taxon>
        <taxon>Dikarya</taxon>
        <taxon>Ascomycota</taxon>
        <taxon>Pezizomycotina</taxon>
        <taxon>Sordariomycetes</taxon>
        <taxon>Hypocreomycetidae</taxon>
        <taxon>Hypocreales</taxon>
        <taxon>Clavicipitaceae</taxon>
        <taxon>Moelleriella</taxon>
    </lineage>
</organism>
<dbReference type="GO" id="GO:0006361">
    <property type="term" value="P:transcription initiation at RNA polymerase I promoter"/>
    <property type="evidence" value="ECO:0007669"/>
    <property type="project" value="TreeGrafter"/>
</dbReference>
<dbReference type="InterPro" id="IPR039601">
    <property type="entry name" value="Rrn5"/>
</dbReference>
<accession>A0A166UBH0</accession>
<evidence type="ECO:0000256" key="1">
    <source>
        <dbReference type="SAM" id="Coils"/>
    </source>
</evidence>
<keyword evidence="4" id="KW-1185">Reference proteome</keyword>
<dbReference type="STRING" id="1081109.A0A166UBH0"/>
<feature type="compositionally biased region" description="Acidic residues" evidence="2">
    <location>
        <begin position="442"/>
        <end position="468"/>
    </location>
</feature>
<dbReference type="InterPro" id="IPR001005">
    <property type="entry name" value="SANT/Myb"/>
</dbReference>
<dbReference type="GO" id="GO:0042790">
    <property type="term" value="P:nucleolar large rRNA transcription by RNA polymerase I"/>
    <property type="evidence" value="ECO:0007669"/>
    <property type="project" value="InterPro"/>
</dbReference>
<dbReference type="GO" id="GO:0001181">
    <property type="term" value="F:RNA polymerase I general transcription initiation factor activity"/>
    <property type="evidence" value="ECO:0007669"/>
    <property type="project" value="TreeGrafter"/>
</dbReference>
<dbReference type="CDD" id="cd00167">
    <property type="entry name" value="SANT"/>
    <property type="match status" value="1"/>
</dbReference>
<dbReference type="Proteomes" id="UP000078544">
    <property type="component" value="Unassembled WGS sequence"/>
</dbReference>
<evidence type="ECO:0000256" key="2">
    <source>
        <dbReference type="SAM" id="MobiDB-lite"/>
    </source>
</evidence>
<feature type="compositionally biased region" description="Acidic residues" evidence="2">
    <location>
        <begin position="1"/>
        <end position="19"/>
    </location>
</feature>